<feature type="compositionally biased region" description="Low complexity" evidence="4">
    <location>
        <begin position="27"/>
        <end position="57"/>
    </location>
</feature>
<evidence type="ECO:0000256" key="2">
    <source>
        <dbReference type="ARBA" id="ARBA00010298"/>
    </source>
</evidence>
<evidence type="ECO:0000313" key="6">
    <source>
        <dbReference type="EMBL" id="KAF0303235.1"/>
    </source>
</evidence>
<dbReference type="AlphaFoldDB" id="A0A6A4W9L1"/>
<dbReference type="OrthoDB" id="4968544at2759"/>
<dbReference type="InterPro" id="IPR029001">
    <property type="entry name" value="ITPase-like_fam"/>
</dbReference>
<evidence type="ECO:0000256" key="1">
    <source>
        <dbReference type="ARBA" id="ARBA00004555"/>
    </source>
</evidence>
<dbReference type="EMBL" id="VIIS01000966">
    <property type="protein sequence ID" value="KAF0303235.1"/>
    <property type="molecule type" value="Genomic_DNA"/>
</dbReference>
<dbReference type="SUPFAM" id="SSF52972">
    <property type="entry name" value="ITPase-like"/>
    <property type="match status" value="1"/>
</dbReference>
<feature type="compositionally biased region" description="Pro residues" evidence="4">
    <location>
        <begin position="113"/>
        <end position="132"/>
    </location>
</feature>
<comment type="similarity">
    <text evidence="2">Belongs to the PRRC1 family.</text>
</comment>
<feature type="region of interest" description="Disordered" evidence="4">
    <location>
        <begin position="1"/>
        <end position="141"/>
    </location>
</feature>
<evidence type="ECO:0000256" key="3">
    <source>
        <dbReference type="ARBA" id="ARBA00023034"/>
    </source>
</evidence>
<dbReference type="GO" id="GO:0005794">
    <property type="term" value="C:Golgi apparatus"/>
    <property type="evidence" value="ECO:0007669"/>
    <property type="project" value="UniProtKB-SubCell"/>
</dbReference>
<dbReference type="Pfam" id="PF01931">
    <property type="entry name" value="NTPase_I-T"/>
    <property type="match status" value="1"/>
</dbReference>
<dbReference type="Proteomes" id="UP000440578">
    <property type="component" value="Unassembled WGS sequence"/>
</dbReference>
<comment type="subcellular location">
    <subcellularLocation>
        <location evidence="1">Golgi apparatus</location>
    </subcellularLocation>
</comment>
<evidence type="ECO:0000259" key="5">
    <source>
        <dbReference type="Pfam" id="PF01931"/>
    </source>
</evidence>
<dbReference type="InterPro" id="IPR026534">
    <property type="entry name" value="PRRC1"/>
</dbReference>
<dbReference type="PANTHER" id="PTHR23276">
    <property type="entry name" value="PROTEIN PRRC1"/>
    <property type="match status" value="1"/>
</dbReference>
<comment type="caution">
    <text evidence="6">The sequence shown here is derived from an EMBL/GenBank/DDBJ whole genome shotgun (WGS) entry which is preliminary data.</text>
</comment>
<feature type="compositionally biased region" description="Pro residues" evidence="4">
    <location>
        <begin position="58"/>
        <end position="74"/>
    </location>
</feature>
<gene>
    <name evidence="6" type="primary">prrc1</name>
    <name evidence="6" type="ORF">FJT64_024814</name>
</gene>
<feature type="domain" description="Non-canonical purine NTP phosphatase/PRRC1" evidence="5">
    <location>
        <begin position="279"/>
        <end position="393"/>
    </location>
</feature>
<accession>A0A6A4W9L1</accession>
<protein>
    <submittedName>
        <fullName evidence="6">Protein PRRC1</fullName>
    </submittedName>
</protein>
<reference evidence="6 7" key="1">
    <citation type="submission" date="2019-07" db="EMBL/GenBank/DDBJ databases">
        <title>Draft genome assembly of a fouling barnacle, Amphibalanus amphitrite (Darwin, 1854): The first reference genome for Thecostraca.</title>
        <authorList>
            <person name="Kim W."/>
        </authorList>
    </citation>
    <scope>NUCLEOTIDE SEQUENCE [LARGE SCALE GENOMIC DNA]</scope>
    <source>
        <strain evidence="6">SNU_AA5</strain>
        <tissue evidence="6">Soma without cirri and trophi</tissue>
    </source>
</reference>
<organism evidence="6 7">
    <name type="scientific">Amphibalanus amphitrite</name>
    <name type="common">Striped barnacle</name>
    <name type="synonym">Balanus amphitrite</name>
    <dbReference type="NCBI Taxonomy" id="1232801"/>
    <lineage>
        <taxon>Eukaryota</taxon>
        <taxon>Metazoa</taxon>
        <taxon>Ecdysozoa</taxon>
        <taxon>Arthropoda</taxon>
        <taxon>Crustacea</taxon>
        <taxon>Multicrustacea</taxon>
        <taxon>Cirripedia</taxon>
        <taxon>Thoracica</taxon>
        <taxon>Thoracicalcarea</taxon>
        <taxon>Balanomorpha</taxon>
        <taxon>Balanoidea</taxon>
        <taxon>Balanidae</taxon>
        <taxon>Amphibalaninae</taxon>
        <taxon>Amphibalanus</taxon>
    </lineage>
</organism>
<keyword evidence="7" id="KW-1185">Reference proteome</keyword>
<dbReference type="GO" id="GO:0034237">
    <property type="term" value="F:protein kinase A regulatory subunit binding"/>
    <property type="evidence" value="ECO:0007669"/>
    <property type="project" value="TreeGrafter"/>
</dbReference>
<evidence type="ECO:0000313" key="7">
    <source>
        <dbReference type="Proteomes" id="UP000440578"/>
    </source>
</evidence>
<dbReference type="InterPro" id="IPR026533">
    <property type="entry name" value="NTPase/PRRC1"/>
</dbReference>
<sequence length="456" mass="46398">MSNPLSNVPPPAALPSFVAAPLPPPASEALAPSAGAAAAVTSAAPPTASSAPPAAGSLPPPPAASAMPPPPVGVAPPTGSTHPPPLRTIPTGMVALNESVPPLPSLQPAGTVPVPPVGGPPLTTGPPPPPPTGTGHHVPLSYAGHISRPRYVAPPELPTTGGAGPAPLYQTGAVTGAPPMPDSQLGGVSVMPMSSAGGATVDYAQTPYSYAGAADPAGGGGAHGEGWLGWIKDTVQKSEVLSKVAERARTSMDSMITTLDPQMRDIIYSGGDLDIVVASDKEVKVSAVREAFQLVFGKATVQGVPAPGPCLVPQPVGWQGARAAAEARVQSLRSSGLVPAQQAIVAAEGFIVQLQPERWFDMTLLLLDEPAGSALSVFTQPTEVPEAWVQRMEGSTAPDHPQRWAGLQLTVGQVASETLQVAPSAWHEVTCGLTRRELLLPAARSLAHQFRTRRGS</sequence>
<evidence type="ECO:0000256" key="4">
    <source>
        <dbReference type="SAM" id="MobiDB-lite"/>
    </source>
</evidence>
<proteinExistence type="inferred from homology"/>
<dbReference type="Gene3D" id="3.90.950.10">
    <property type="match status" value="1"/>
</dbReference>
<dbReference type="PANTHER" id="PTHR23276:SF2">
    <property type="entry name" value="PROTEIN PRRC1"/>
    <property type="match status" value="1"/>
</dbReference>
<name>A0A6A4W9L1_AMPAM</name>
<keyword evidence="3" id="KW-0333">Golgi apparatus</keyword>